<feature type="domain" description="Alpha-L-rhamnosidase six-hairpin glycosidase" evidence="1">
    <location>
        <begin position="260"/>
        <end position="591"/>
    </location>
</feature>
<dbReference type="PANTHER" id="PTHR34987:SF6">
    <property type="entry name" value="ALPHA-L-RHAMNOSIDASE SIX-HAIRPIN GLYCOSIDASE DOMAIN-CONTAINING PROTEIN"/>
    <property type="match status" value="1"/>
</dbReference>
<gene>
    <name evidence="3" type="ORF">EHS13_10205</name>
</gene>
<evidence type="ECO:0000259" key="2">
    <source>
        <dbReference type="Pfam" id="PF21209"/>
    </source>
</evidence>
<reference evidence="4" key="1">
    <citation type="submission" date="2018-11" db="EMBL/GenBank/DDBJ databases">
        <title>Complete genome sequence of Paenibacillus sp. ML311-T8.</title>
        <authorList>
            <person name="Nam Y.-D."/>
            <person name="Kang J."/>
            <person name="Chung W.-H."/>
            <person name="Park Y.S."/>
        </authorList>
    </citation>
    <scope>NUCLEOTIDE SEQUENCE [LARGE SCALE GENOMIC DNA]</scope>
    <source>
        <strain evidence="4">ML311-T8</strain>
    </source>
</reference>
<dbReference type="OrthoDB" id="9815108at2"/>
<sequence length="687" mass="78653">MNQQAEWIWYPGDFEVWLNEKISVRRKTRGAIFPPFWRLDQHYRSVVYRLTYILDKEEEISINTEGEFAAYLSGFDNQRQSKSTITLPAGNHTLLITVYNSLNVPALYISGKSISTGSHWEVSHNYKKWVSVGKGSFYDSSLSPSQFRLETSEQQPLIVGASGETGLIADFGKETFGYLQLHNLIGNGTVTLYYGESLEEANDKAYCETIDIIEVGSGISSYTNPFSRAFRYVNIEPEAGSNIRLGSVSMLYEYAPVEYYGQFRSSNERLNQIWDTSIYTLHLNTREFFFDGIKRDRWVWSGDAYQSFLMNYYSFFDQEITKRTLIALRGKNPVETHINTILDYSFYWFISIQDYYMYTGDEAFIRAHYDNIVVLMDFCLTRINDAGMVEGMEEDWVFVDWNDLDNRGEVSVIQILFCRSLEAMSSFASIVEDKAREIQYSSMGTELKKKLFETFWKDDLGGFVHQRHQGVLSTQITKYPNMFAVLYGYLDAAQSEKVRKQVLVNDEIQKIKTPYMRFFELAALCEIGEHPYVMGEILDYWGGMLDLGVTTFWEEYNPKLSGPEHYAMYGSRYGKSLCHAWGASPIYLLGKYFLGVSPLTPGYQTYVIQPHLGGLEWIEGTVPTALGDLNLYMDKLTIKIQAAGGKGYLRILSSVVPICMGASVSSIGEGSYEVVIDKHGYEYHIQG</sequence>
<dbReference type="InterPro" id="IPR035396">
    <property type="entry name" value="Bac_rhamnosid6H"/>
</dbReference>
<dbReference type="Gene3D" id="2.60.120.260">
    <property type="entry name" value="Galactose-binding domain-like"/>
    <property type="match status" value="2"/>
</dbReference>
<dbReference type="Proteomes" id="UP000426246">
    <property type="component" value="Chromosome"/>
</dbReference>
<dbReference type="EMBL" id="CP034235">
    <property type="protein sequence ID" value="QGQ95233.1"/>
    <property type="molecule type" value="Genomic_DNA"/>
</dbReference>
<dbReference type="GO" id="GO:0005975">
    <property type="term" value="P:carbohydrate metabolic process"/>
    <property type="evidence" value="ECO:0007669"/>
    <property type="project" value="InterPro"/>
</dbReference>
<dbReference type="InterPro" id="IPR008928">
    <property type="entry name" value="6-hairpin_glycosidase_sf"/>
</dbReference>
<protein>
    <submittedName>
        <fullName evidence="3">Alpha-rhamnosidase</fullName>
    </submittedName>
</protein>
<dbReference type="AlphaFoldDB" id="A0A6B8RI73"/>
<dbReference type="Gene3D" id="1.50.10.10">
    <property type="match status" value="1"/>
</dbReference>
<proteinExistence type="predicted"/>
<organism evidence="3 4">
    <name type="scientific">Paenibacillus psychroresistens</name>
    <dbReference type="NCBI Taxonomy" id="1778678"/>
    <lineage>
        <taxon>Bacteria</taxon>
        <taxon>Bacillati</taxon>
        <taxon>Bacillota</taxon>
        <taxon>Bacilli</taxon>
        <taxon>Bacillales</taxon>
        <taxon>Paenibacillaceae</taxon>
        <taxon>Paenibacillus</taxon>
    </lineage>
</organism>
<dbReference type="KEGG" id="ppsc:EHS13_10205"/>
<evidence type="ECO:0000259" key="1">
    <source>
        <dbReference type="Pfam" id="PF17389"/>
    </source>
</evidence>
<feature type="domain" description="Alpha-rhamnosidase-like N-terminal" evidence="2">
    <location>
        <begin position="48"/>
        <end position="235"/>
    </location>
</feature>
<dbReference type="RefSeq" id="WP_155700250.1">
    <property type="nucleotide sequence ID" value="NZ_CP034235.1"/>
</dbReference>
<dbReference type="Gene3D" id="2.60.420.10">
    <property type="entry name" value="Maltose phosphorylase, domain 3"/>
    <property type="match status" value="1"/>
</dbReference>
<dbReference type="InterPro" id="IPR012341">
    <property type="entry name" value="6hp_glycosidase-like_sf"/>
</dbReference>
<dbReference type="SUPFAM" id="SSF48208">
    <property type="entry name" value="Six-hairpin glycosidases"/>
    <property type="match status" value="1"/>
</dbReference>
<dbReference type="PANTHER" id="PTHR34987">
    <property type="entry name" value="C, PUTATIVE (AFU_ORTHOLOGUE AFUA_3G02880)-RELATED"/>
    <property type="match status" value="1"/>
</dbReference>
<accession>A0A6B8RI73</accession>
<dbReference type="Pfam" id="PF21209">
    <property type="entry name" value="Bac_rhamnosid-like_N"/>
    <property type="match status" value="1"/>
</dbReference>
<evidence type="ECO:0000313" key="4">
    <source>
        <dbReference type="Proteomes" id="UP000426246"/>
    </source>
</evidence>
<dbReference type="InterPro" id="IPR048932">
    <property type="entry name" value="Rhamnosid-like_N_bacteroidetes"/>
</dbReference>
<keyword evidence="4" id="KW-1185">Reference proteome</keyword>
<dbReference type="Pfam" id="PF17389">
    <property type="entry name" value="Bac_rhamnosid6H"/>
    <property type="match status" value="1"/>
</dbReference>
<name>A0A6B8RI73_9BACL</name>
<evidence type="ECO:0000313" key="3">
    <source>
        <dbReference type="EMBL" id="QGQ95233.1"/>
    </source>
</evidence>